<evidence type="ECO:0000259" key="6">
    <source>
        <dbReference type="PROSITE" id="PS50850"/>
    </source>
</evidence>
<dbReference type="InterPro" id="IPR005828">
    <property type="entry name" value="MFS_sugar_transport-like"/>
</dbReference>
<evidence type="ECO:0000256" key="3">
    <source>
        <dbReference type="ARBA" id="ARBA00022989"/>
    </source>
</evidence>
<dbReference type="InterPro" id="IPR036259">
    <property type="entry name" value="MFS_trans_sf"/>
</dbReference>
<comment type="caution">
    <text evidence="7">The sequence shown here is derived from an EMBL/GenBank/DDBJ whole genome shotgun (WGS) entry which is preliminary data.</text>
</comment>
<feature type="transmembrane region" description="Helical" evidence="5">
    <location>
        <begin position="454"/>
        <end position="478"/>
    </location>
</feature>
<name>A0ABP0F1R9_CLALP</name>
<gene>
    <name evidence="7" type="ORF">CVLEPA_LOCUS1333</name>
</gene>
<evidence type="ECO:0000256" key="5">
    <source>
        <dbReference type="SAM" id="Phobius"/>
    </source>
</evidence>
<dbReference type="EMBL" id="CAWYQH010000001">
    <property type="protein sequence ID" value="CAK8672379.1"/>
    <property type="molecule type" value="Genomic_DNA"/>
</dbReference>
<dbReference type="Gene3D" id="1.20.1250.20">
    <property type="entry name" value="MFS general substrate transporter like domains"/>
    <property type="match status" value="1"/>
</dbReference>
<keyword evidence="4 5" id="KW-0472">Membrane</keyword>
<dbReference type="Pfam" id="PF00083">
    <property type="entry name" value="Sugar_tr"/>
    <property type="match status" value="1"/>
</dbReference>
<feature type="transmembrane region" description="Helical" evidence="5">
    <location>
        <begin position="370"/>
        <end position="389"/>
    </location>
</feature>
<evidence type="ECO:0000256" key="1">
    <source>
        <dbReference type="ARBA" id="ARBA00004141"/>
    </source>
</evidence>
<dbReference type="InterPro" id="IPR020846">
    <property type="entry name" value="MFS_dom"/>
</dbReference>
<feature type="transmembrane region" description="Helical" evidence="5">
    <location>
        <begin position="429"/>
        <end position="448"/>
    </location>
</feature>
<evidence type="ECO:0000256" key="4">
    <source>
        <dbReference type="ARBA" id="ARBA00023136"/>
    </source>
</evidence>
<dbReference type="SUPFAM" id="SSF103473">
    <property type="entry name" value="MFS general substrate transporter"/>
    <property type="match status" value="1"/>
</dbReference>
<evidence type="ECO:0000313" key="8">
    <source>
        <dbReference type="Proteomes" id="UP001642483"/>
    </source>
</evidence>
<keyword evidence="2 5" id="KW-0812">Transmembrane</keyword>
<reference evidence="7 8" key="1">
    <citation type="submission" date="2024-02" db="EMBL/GenBank/DDBJ databases">
        <authorList>
            <person name="Daric V."/>
            <person name="Darras S."/>
        </authorList>
    </citation>
    <scope>NUCLEOTIDE SEQUENCE [LARGE SCALE GENOMIC DNA]</scope>
</reference>
<feature type="transmembrane region" description="Helical" evidence="5">
    <location>
        <begin position="211"/>
        <end position="233"/>
    </location>
</feature>
<proteinExistence type="predicted"/>
<dbReference type="PROSITE" id="PS50850">
    <property type="entry name" value="MFS"/>
    <property type="match status" value="1"/>
</dbReference>
<feature type="transmembrane region" description="Helical" evidence="5">
    <location>
        <begin position="187"/>
        <end position="205"/>
    </location>
</feature>
<keyword evidence="3 5" id="KW-1133">Transmembrane helix</keyword>
<feature type="transmembrane region" description="Helical" evidence="5">
    <location>
        <begin position="163"/>
        <end position="180"/>
    </location>
</feature>
<feature type="transmembrane region" description="Helical" evidence="5">
    <location>
        <begin position="272"/>
        <end position="292"/>
    </location>
</feature>
<feature type="transmembrane region" description="Helical" evidence="5">
    <location>
        <begin position="490"/>
        <end position="512"/>
    </location>
</feature>
<feature type="domain" description="Major facilitator superfamily (MFS) profile" evidence="6">
    <location>
        <begin position="110"/>
        <end position="542"/>
    </location>
</feature>
<comment type="subcellular location">
    <subcellularLocation>
        <location evidence="1">Membrane</location>
        <topology evidence="1">Multi-pass membrane protein</topology>
    </subcellularLocation>
</comment>
<organism evidence="7 8">
    <name type="scientific">Clavelina lepadiformis</name>
    <name type="common">Light-bulb sea squirt</name>
    <name type="synonym">Ascidia lepadiformis</name>
    <dbReference type="NCBI Taxonomy" id="159417"/>
    <lineage>
        <taxon>Eukaryota</taxon>
        <taxon>Metazoa</taxon>
        <taxon>Chordata</taxon>
        <taxon>Tunicata</taxon>
        <taxon>Ascidiacea</taxon>
        <taxon>Aplousobranchia</taxon>
        <taxon>Clavelinidae</taxon>
        <taxon>Clavelina</taxon>
    </lineage>
</organism>
<feature type="transmembrane region" description="Helical" evidence="5">
    <location>
        <begin position="518"/>
        <end position="537"/>
    </location>
</feature>
<feature type="transmembrane region" description="Helical" evidence="5">
    <location>
        <begin position="401"/>
        <end position="422"/>
    </location>
</feature>
<evidence type="ECO:0000313" key="7">
    <source>
        <dbReference type="EMBL" id="CAK8672379.1"/>
    </source>
</evidence>
<keyword evidence="8" id="KW-1185">Reference proteome</keyword>
<feature type="transmembrane region" description="Helical" evidence="5">
    <location>
        <begin position="33"/>
        <end position="56"/>
    </location>
</feature>
<dbReference type="CDD" id="cd17317">
    <property type="entry name" value="MFS_SLC22"/>
    <property type="match status" value="1"/>
</dbReference>
<dbReference type="Proteomes" id="UP001642483">
    <property type="component" value="Unassembled WGS sequence"/>
</dbReference>
<evidence type="ECO:0000256" key="2">
    <source>
        <dbReference type="ARBA" id="ARBA00022692"/>
    </source>
</evidence>
<sequence length="577" mass="64619">MNEISKEKLKLIDGQFDDVMEHIGWCGAFTLRLYAVMFVIIIWGAMNIASAVFLVADVPHQCAIADDLKVYVEETCDFNWTSNQASLTGPVEDDKLSVCLRYTKSSLFNVSCTYWESGNLTGDNLTEETCTKWSYDNSMFTSTLVTDLNLVCEKKWMTKLPQLLLMFGVLLGALLCGIGSDRWGRRTCFSMSLIILTVFALLTSFVKIFWIFLLIRMMVGVGAIGLCVSGVVYATEITSVRHRVLVNQMLQSSFSIAFMFLALFAYLERRWFYLNLILSIPIIAFVPFYMWFSDESPRWLLSKGKSQAALRSLNRMATVNKTNLSEFFDQFKDNEVLGQENLTIQESDKSKATRVPSSTLDIFRNPTLRVMSMILFYNWFAVTCIYYGLTLNTGSLNGNPFLNFFLIALVEIPANLGAVAVIKAWGRRPTICICNVIAGICLLCMMFTPNSEPTINVMLVLIGKFGTTASFSCIYLYTAELYPTPLRGNGVGICSGWARIGGMVSLLIIMLGDISQNLPFIVFGFIAALAGVSILLLPETKGLPLPETTHDTEQMYKHRSITLAKQFVPESLRKSCS</sequence>
<protein>
    <recommendedName>
        <fullName evidence="6">Major facilitator superfamily (MFS) profile domain-containing protein</fullName>
    </recommendedName>
</protein>
<accession>A0ABP0F1R9</accession>
<feature type="transmembrane region" description="Helical" evidence="5">
    <location>
        <begin position="245"/>
        <end position="266"/>
    </location>
</feature>
<dbReference type="PANTHER" id="PTHR24064">
    <property type="entry name" value="SOLUTE CARRIER FAMILY 22 MEMBER"/>
    <property type="match status" value="1"/>
</dbReference>